<feature type="transmembrane region" description="Helical" evidence="9">
    <location>
        <begin position="963"/>
        <end position="986"/>
    </location>
</feature>
<dbReference type="NCBIfam" id="NF000282">
    <property type="entry name" value="RND_permease_1"/>
    <property type="match status" value="1"/>
</dbReference>
<dbReference type="PRINTS" id="PR00702">
    <property type="entry name" value="ACRIFLAVINRP"/>
</dbReference>
<reference evidence="10 11" key="1">
    <citation type="submission" date="2016-10" db="EMBL/GenBank/DDBJ databases">
        <authorList>
            <person name="de Groot N.N."/>
        </authorList>
    </citation>
    <scope>NUCLEOTIDE SEQUENCE [LARGE SCALE GENOMIC DNA]</scope>
    <source>
        <strain evidence="10 11">Nm22</strain>
    </source>
</reference>
<keyword evidence="7 9" id="KW-1133">Transmembrane helix</keyword>
<feature type="transmembrane region" description="Helical" evidence="9">
    <location>
        <begin position="394"/>
        <end position="414"/>
    </location>
</feature>
<comment type="caution">
    <text evidence="9">Lacks conserved residue(s) required for the propagation of feature annotation.</text>
</comment>
<name>A0A1H8C7R8_9PROT</name>
<dbReference type="Proteomes" id="UP000199459">
    <property type="component" value="Unassembled WGS sequence"/>
</dbReference>
<proteinExistence type="inferred from homology"/>
<evidence type="ECO:0000256" key="6">
    <source>
        <dbReference type="ARBA" id="ARBA00022692"/>
    </source>
</evidence>
<dbReference type="SUPFAM" id="SSF82714">
    <property type="entry name" value="Multidrug efflux transporter AcrB TolC docking domain, DN and DC subdomains"/>
    <property type="match status" value="2"/>
</dbReference>
<dbReference type="GO" id="GO:0009636">
    <property type="term" value="P:response to toxic substance"/>
    <property type="evidence" value="ECO:0007669"/>
    <property type="project" value="UniProtKB-ARBA"/>
</dbReference>
<dbReference type="InterPro" id="IPR001036">
    <property type="entry name" value="Acrflvin-R"/>
</dbReference>
<dbReference type="PANTHER" id="PTHR32063:SF24">
    <property type="entry name" value="CATION EFFLUX SYSTEM (ACRB_ACRD_ACRF FAMILY)"/>
    <property type="match status" value="1"/>
</dbReference>
<dbReference type="Gene3D" id="3.30.70.1430">
    <property type="entry name" value="Multidrug efflux transporter AcrB pore domain"/>
    <property type="match status" value="2"/>
</dbReference>
<evidence type="ECO:0000313" key="11">
    <source>
        <dbReference type="Proteomes" id="UP000199459"/>
    </source>
</evidence>
<dbReference type="AlphaFoldDB" id="A0A1H8C7R8"/>
<evidence type="ECO:0000256" key="9">
    <source>
        <dbReference type="RuleBase" id="RU364070"/>
    </source>
</evidence>
<keyword evidence="6 9" id="KW-0812">Transmembrane</keyword>
<dbReference type="RefSeq" id="WP_090628290.1">
    <property type="nucleotide sequence ID" value="NZ_FOCP01000004.1"/>
</dbReference>
<dbReference type="SUPFAM" id="SSF82866">
    <property type="entry name" value="Multidrug efflux transporter AcrB transmembrane domain"/>
    <property type="match status" value="2"/>
</dbReference>
<feature type="transmembrane region" description="Helical" evidence="9">
    <location>
        <begin position="341"/>
        <end position="360"/>
    </location>
</feature>
<feature type="transmembrane region" description="Helical" evidence="9">
    <location>
        <begin position="889"/>
        <end position="911"/>
    </location>
</feature>
<dbReference type="SUPFAM" id="SSF82693">
    <property type="entry name" value="Multidrug efflux transporter AcrB pore domain, PN1, PN2, PC1 and PC2 subdomains"/>
    <property type="match status" value="3"/>
</dbReference>
<keyword evidence="3 9" id="KW-0813">Transport</keyword>
<feature type="transmembrane region" description="Helical" evidence="9">
    <location>
        <begin position="367"/>
        <end position="388"/>
    </location>
</feature>
<evidence type="ECO:0000256" key="4">
    <source>
        <dbReference type="ARBA" id="ARBA00022475"/>
    </source>
</evidence>
<dbReference type="GO" id="GO:0015562">
    <property type="term" value="F:efflux transmembrane transporter activity"/>
    <property type="evidence" value="ECO:0007669"/>
    <property type="project" value="InterPro"/>
</dbReference>
<keyword evidence="5 9" id="KW-0997">Cell inner membrane</keyword>
<dbReference type="GO" id="GO:0005886">
    <property type="term" value="C:plasma membrane"/>
    <property type="evidence" value="ECO:0007669"/>
    <property type="project" value="UniProtKB-SubCell"/>
</dbReference>
<feature type="transmembrane region" description="Helical" evidence="9">
    <location>
        <begin position="917"/>
        <end position="942"/>
    </location>
</feature>
<organism evidence="10 11">
    <name type="scientific">Nitrosomonas marina</name>
    <dbReference type="NCBI Taxonomy" id="917"/>
    <lineage>
        <taxon>Bacteria</taxon>
        <taxon>Pseudomonadati</taxon>
        <taxon>Pseudomonadota</taxon>
        <taxon>Betaproteobacteria</taxon>
        <taxon>Nitrosomonadales</taxon>
        <taxon>Nitrosomonadaceae</taxon>
        <taxon>Nitrosomonas</taxon>
    </lineage>
</organism>
<evidence type="ECO:0000256" key="3">
    <source>
        <dbReference type="ARBA" id="ARBA00022448"/>
    </source>
</evidence>
<feature type="transmembrane region" description="Helical" evidence="9">
    <location>
        <begin position="521"/>
        <end position="551"/>
    </location>
</feature>
<dbReference type="FunFam" id="3.30.70.1430:FF:000001">
    <property type="entry name" value="Efflux pump membrane transporter"/>
    <property type="match status" value="1"/>
</dbReference>
<dbReference type="PANTHER" id="PTHR32063">
    <property type="match status" value="1"/>
</dbReference>
<dbReference type="EMBL" id="FOCP01000004">
    <property type="protein sequence ID" value="SEM90929.1"/>
    <property type="molecule type" value="Genomic_DNA"/>
</dbReference>
<dbReference type="Gene3D" id="1.20.1640.10">
    <property type="entry name" value="Multidrug efflux transporter AcrB transmembrane domain"/>
    <property type="match status" value="2"/>
</dbReference>
<accession>A0A1H8C7R8</accession>
<keyword evidence="8 9" id="KW-0472">Membrane</keyword>
<dbReference type="Gene3D" id="3.30.70.1440">
    <property type="entry name" value="Multidrug efflux transporter AcrB pore domain"/>
    <property type="match status" value="1"/>
</dbReference>
<dbReference type="Gene3D" id="3.30.70.1320">
    <property type="entry name" value="Multidrug efflux transporter AcrB pore domain like"/>
    <property type="match status" value="1"/>
</dbReference>
<dbReference type="InterPro" id="IPR027463">
    <property type="entry name" value="AcrB_DN_DC_subdom"/>
</dbReference>
<sequence length="1059" mass="114792">MTKFFITRPIFASVLSIIIVLAGIAAAFQLPIAQYPQITPPVVQVTARFPGASAETLIKTVAAPIEEQLSGVDDLLYFNSSADSSGQLTITVTFEIGTDIDLATFNISNRVNIALPRLPDEVRRSGITIQKRANDLLLVFAVTSTDEAHTPLFLSNYITNHFLDELKRTAGVGEARIFGSQDYSMRIWLQPDKMAQLGITTSDIAAAIRTQNAQYAAGKIGQEPALADQQLVYTVTAKGRLLETEEFGNIILRADGQRGILFLKDVARIELGAQEYNIQNLLNGKPGVGIGIFLQTGSNALDTAAAIKAKMAALQPTFPEGMHYVLPYDTSEFVKASIWEVVKTLLEAMVLVVLVVYIFLQSWRATIIPIIAVPISLIGTFAGLWLLGYSINTMTLFAMVLSIGIVVDDAIVVLENIERLISEEKLAPINAAIKAMQQVSSAVVAMTLVLVAVFVPVAFLGGMAGELYRQFAVTVAVAGVISGVVALTLTPTLCAMLLHATQRRAVFFDWFNRTFNRLRNFYVSMVDAAIRHVLVSVLIFAAFIGGVSLLLKIIPGSLVPSEDQGYVITAVILPDSASLSRTIATSDAIRTEIAKNPDVAFQFAVNGLDFIGGGNKTNVATVFTRMTDWSDRETTADDLVNQLFAVGAQQTDGLAVAFNPPAIRGLGSTGGFELYVQSRTNTDPQQLARVVDDFMQALKQEPKLATANTFYRSKVPQFFVSVDEAKAVSQGVPIAHIYETLQSTMGSLYVNDFNRAGRTYRVQLQAEAAYRMKPEDIGKVYVRSNSGLMIPLSALVQVKHIVGAEQLERFNGLLSAKVIGSGVPGLSSGDAITLVEQVAERVLPDGYQVAWTGKDFQEKRTGEAAVFAFSLAIIMVFLILAAQFETWALPLAVIMAVPFAMAGALIAVLLRDMPNDIYFQIGMVTLIGLAAKNAILLVEFANQKMKAGMDAKRAAIESAHLRFRPIVMTSMAFILGVVPLVIATGAGSAARQSMGTGVFGGMILAAFVATVFVPLFFSWFVSKHEPPRSNMRWKKYESDNANGLRYNTLRTSTGYGKTE</sequence>
<feature type="transmembrane region" description="Helical" evidence="9">
    <location>
        <begin position="864"/>
        <end position="882"/>
    </location>
</feature>
<dbReference type="Pfam" id="PF00873">
    <property type="entry name" value="ACR_tran"/>
    <property type="match status" value="1"/>
</dbReference>
<dbReference type="STRING" id="917.SAMN05216326_102111"/>
<feature type="transmembrane region" description="Helical" evidence="9">
    <location>
        <begin position="471"/>
        <end position="500"/>
    </location>
</feature>
<evidence type="ECO:0000256" key="5">
    <source>
        <dbReference type="ARBA" id="ARBA00022519"/>
    </source>
</evidence>
<protein>
    <recommendedName>
        <fullName evidence="9">Efflux pump membrane transporter</fullName>
    </recommendedName>
</protein>
<feature type="transmembrane region" description="Helical" evidence="9">
    <location>
        <begin position="998"/>
        <end position="1022"/>
    </location>
</feature>
<evidence type="ECO:0000256" key="2">
    <source>
        <dbReference type="ARBA" id="ARBA00010942"/>
    </source>
</evidence>
<dbReference type="GO" id="GO:0042910">
    <property type="term" value="F:xenobiotic transmembrane transporter activity"/>
    <property type="evidence" value="ECO:0007669"/>
    <property type="project" value="TreeGrafter"/>
</dbReference>
<dbReference type="Gene3D" id="3.30.2090.10">
    <property type="entry name" value="Multidrug efflux transporter AcrB TolC docking domain, DN and DC subdomains"/>
    <property type="match status" value="2"/>
</dbReference>
<keyword evidence="4" id="KW-1003">Cell membrane</keyword>
<evidence type="ECO:0000256" key="8">
    <source>
        <dbReference type="ARBA" id="ARBA00023136"/>
    </source>
</evidence>
<evidence type="ECO:0000313" key="10">
    <source>
        <dbReference type="EMBL" id="SEM90929.1"/>
    </source>
</evidence>
<evidence type="ECO:0000256" key="7">
    <source>
        <dbReference type="ARBA" id="ARBA00022989"/>
    </source>
</evidence>
<gene>
    <name evidence="10" type="ORF">SAMN05216325_10446</name>
</gene>
<dbReference type="NCBIfam" id="TIGR00915">
    <property type="entry name" value="2A0602"/>
    <property type="match status" value="1"/>
</dbReference>
<comment type="similarity">
    <text evidence="2 9">Belongs to the resistance-nodulation-cell division (RND) (TC 2.A.6) family.</text>
</comment>
<dbReference type="OrthoDB" id="9176627at2"/>
<comment type="subcellular location">
    <subcellularLocation>
        <location evidence="1 9">Cell inner membrane</location>
        <topology evidence="1 9">Multi-pass membrane protein</topology>
    </subcellularLocation>
</comment>
<evidence type="ECO:0000256" key="1">
    <source>
        <dbReference type="ARBA" id="ARBA00004429"/>
    </source>
</evidence>
<dbReference type="FunFam" id="1.20.1640.10:FF:000001">
    <property type="entry name" value="Efflux pump membrane transporter"/>
    <property type="match status" value="1"/>
</dbReference>
<feature type="transmembrane region" description="Helical" evidence="9">
    <location>
        <begin position="435"/>
        <end position="459"/>
    </location>
</feature>
<dbReference type="InterPro" id="IPR004764">
    <property type="entry name" value="MdtF-like"/>
</dbReference>